<dbReference type="AlphaFoldDB" id="D6ZD18"/>
<evidence type="ECO:0000256" key="2">
    <source>
        <dbReference type="ARBA" id="ARBA00005128"/>
    </source>
</evidence>
<organism evidence="8 9">
    <name type="scientific">Segniliparus rotundus (strain ATCC BAA-972 / CDC 1076 / CIP 108378 / DSM 44985 / JCM 13578)</name>
    <dbReference type="NCBI Taxonomy" id="640132"/>
    <lineage>
        <taxon>Bacteria</taxon>
        <taxon>Bacillati</taxon>
        <taxon>Actinomycetota</taxon>
        <taxon>Actinomycetes</taxon>
        <taxon>Mycobacteriales</taxon>
        <taxon>Segniliparaceae</taxon>
        <taxon>Segniliparus</taxon>
    </lineage>
</organism>
<dbReference type="eggNOG" id="COG0142">
    <property type="taxonomic scope" value="Bacteria"/>
</dbReference>
<keyword evidence="4 7" id="KW-0808">Transferase</keyword>
<dbReference type="Pfam" id="PF00348">
    <property type="entry name" value="polyprenyl_synt"/>
    <property type="match status" value="1"/>
</dbReference>
<dbReference type="PANTHER" id="PTHR12001:SF69">
    <property type="entry name" value="ALL TRANS-POLYPRENYL-DIPHOSPHATE SYNTHASE PDSS1"/>
    <property type="match status" value="1"/>
</dbReference>
<keyword evidence="5" id="KW-0479">Metal-binding</keyword>
<evidence type="ECO:0000256" key="4">
    <source>
        <dbReference type="ARBA" id="ARBA00022679"/>
    </source>
</evidence>
<dbReference type="Proteomes" id="UP000002247">
    <property type="component" value="Chromosome"/>
</dbReference>
<keyword evidence="6" id="KW-0460">Magnesium</keyword>
<evidence type="ECO:0000313" key="9">
    <source>
        <dbReference type="Proteomes" id="UP000002247"/>
    </source>
</evidence>
<dbReference type="Gene3D" id="1.10.600.10">
    <property type="entry name" value="Farnesyl Diphosphate Synthase"/>
    <property type="match status" value="1"/>
</dbReference>
<evidence type="ECO:0000256" key="3">
    <source>
        <dbReference type="ARBA" id="ARBA00006706"/>
    </source>
</evidence>
<dbReference type="OrthoDB" id="4497239at2"/>
<evidence type="ECO:0000256" key="1">
    <source>
        <dbReference type="ARBA" id="ARBA00001946"/>
    </source>
</evidence>
<dbReference type="KEGG" id="srt:Srot_2773"/>
<dbReference type="InterPro" id="IPR008949">
    <property type="entry name" value="Isoprenoid_synthase_dom_sf"/>
</dbReference>
<dbReference type="STRING" id="640132.Srot_2773"/>
<dbReference type="GO" id="GO:0046872">
    <property type="term" value="F:metal ion binding"/>
    <property type="evidence" value="ECO:0007669"/>
    <property type="project" value="UniProtKB-KW"/>
</dbReference>
<dbReference type="HOGENOM" id="CLU_014015_2_3_11"/>
<dbReference type="SFLD" id="SFLDG01017">
    <property type="entry name" value="Polyprenyl_Transferase_Like"/>
    <property type="match status" value="1"/>
</dbReference>
<gene>
    <name evidence="8" type="ordered locus">Srot_2773</name>
</gene>
<dbReference type="CDD" id="cd00685">
    <property type="entry name" value="Trans_IPPS_HT"/>
    <property type="match status" value="1"/>
</dbReference>
<dbReference type="SUPFAM" id="SSF48576">
    <property type="entry name" value="Terpenoid synthases"/>
    <property type="match status" value="1"/>
</dbReference>
<dbReference type="GO" id="GO:0000010">
    <property type="term" value="F:heptaprenyl diphosphate synthase activity"/>
    <property type="evidence" value="ECO:0007669"/>
    <property type="project" value="UniProtKB-EC"/>
</dbReference>
<comment type="pathway">
    <text evidence="2">Isoprenoid biosynthesis.</text>
</comment>
<dbReference type="InterPro" id="IPR000092">
    <property type="entry name" value="Polyprenyl_synt"/>
</dbReference>
<name>D6ZD18_SEGRD</name>
<dbReference type="EMBL" id="CP001958">
    <property type="protein sequence ID" value="ADG99205.1"/>
    <property type="molecule type" value="Genomic_DNA"/>
</dbReference>
<proteinExistence type="inferred from homology"/>
<dbReference type="SFLD" id="SFLDS00005">
    <property type="entry name" value="Isoprenoid_Synthase_Type_I"/>
    <property type="match status" value="1"/>
</dbReference>
<dbReference type="PANTHER" id="PTHR12001">
    <property type="entry name" value="GERANYLGERANYL PYROPHOSPHATE SYNTHASE"/>
    <property type="match status" value="1"/>
</dbReference>
<sequence length="352" mass="36516">MGGHDGATAKKDSVMSAVAGFALGSAAFADAVQVSLDRVEDIIRAEVDSGIEAMSAVAEHLVKAGGKRFRPLFAVVAGKLGQPDQQGAVEVAAAALELIHLATLYHDDVMDEATMRRGVPAANVRWGNQVAILAGDYLFARACGLIAQLGSEATAIVAHTFAELVTGQFRDVVGAGADQGNAAKIEHYLATIHGKTASLIGACGRLAGLAVRADQDVQDRLASIGVLTGMAFQIADDIIDIGSGSADSGKTPGTDLREGVMTLPVLYALEEEGPSRLKELVGLGPLTDETLVAEALALLSASPAMDKARGVVQEYASRAEGEIAQLPDLGPQTDEVREAMRAVVRAAVERVR</sequence>
<evidence type="ECO:0000256" key="5">
    <source>
        <dbReference type="ARBA" id="ARBA00022723"/>
    </source>
</evidence>
<evidence type="ECO:0000256" key="6">
    <source>
        <dbReference type="ARBA" id="ARBA00022842"/>
    </source>
</evidence>
<dbReference type="EC" id="2.5.1.30" evidence="8"/>
<dbReference type="GO" id="GO:0008299">
    <property type="term" value="P:isoprenoid biosynthetic process"/>
    <property type="evidence" value="ECO:0007669"/>
    <property type="project" value="InterPro"/>
</dbReference>
<protein>
    <submittedName>
        <fullName evidence="8">Trans-hexaprenyltranstransferase</fullName>
        <ecNumber evidence="8">2.5.1.30</ecNumber>
    </submittedName>
</protein>
<dbReference type="RefSeq" id="WP_013139654.1">
    <property type="nucleotide sequence ID" value="NC_014168.1"/>
</dbReference>
<reference evidence="8 9" key="1">
    <citation type="journal article" date="2010" name="Stand. Genomic Sci.">
        <title>Complete genome sequence of Segniliparus rotundus type strain (CDC 1076).</title>
        <authorList>
            <person name="Sikorski J."/>
            <person name="Lapidus A."/>
            <person name="Copeland A."/>
            <person name="Misra M."/>
            <person name="Glavina Del Rio T."/>
            <person name="Nolan M."/>
            <person name="Lucas S."/>
            <person name="Chen F."/>
            <person name="Tice H."/>
            <person name="Cheng J.F."/>
            <person name="Jando M."/>
            <person name="Schneider S."/>
            <person name="Bruce D."/>
            <person name="Goodwin L."/>
            <person name="Pitluck S."/>
            <person name="Liolios K."/>
            <person name="Mikhailova N."/>
            <person name="Pati A."/>
            <person name="Ivanova N."/>
            <person name="Mavromatis K."/>
            <person name="Chen A."/>
            <person name="Palaniappan K."/>
            <person name="Chertkov O."/>
            <person name="Land M."/>
            <person name="Hauser L."/>
            <person name="Chang Y.J."/>
            <person name="Jeffries C.D."/>
            <person name="Brettin T."/>
            <person name="Detter J.C."/>
            <person name="Han C."/>
            <person name="Rohde M."/>
            <person name="Goker M."/>
            <person name="Bristow J."/>
            <person name="Eisen J.A."/>
            <person name="Markowitz V."/>
            <person name="Hugenholtz P."/>
            <person name="Kyrpides N.C."/>
            <person name="Klenk H.P."/>
        </authorList>
    </citation>
    <scope>NUCLEOTIDE SEQUENCE [LARGE SCALE GENOMIC DNA]</scope>
    <source>
        <strain evidence="9">ATCC BAA-972 / CDC 1076 / CIP 108378 / DSM 44985 / JCM 13578</strain>
    </source>
</reference>
<evidence type="ECO:0000256" key="7">
    <source>
        <dbReference type="RuleBase" id="RU004466"/>
    </source>
</evidence>
<evidence type="ECO:0000313" key="8">
    <source>
        <dbReference type="EMBL" id="ADG99205.1"/>
    </source>
</evidence>
<comment type="cofactor">
    <cofactor evidence="1">
        <name>Mg(2+)</name>
        <dbReference type="ChEBI" id="CHEBI:18420"/>
    </cofactor>
</comment>
<accession>D6ZD18</accession>
<comment type="similarity">
    <text evidence="3 7">Belongs to the FPP/GGPP synthase family.</text>
</comment>
<keyword evidence="9" id="KW-1185">Reference proteome</keyword>